<dbReference type="PIRSF" id="PIRSF039085">
    <property type="entry name" value="ABC_ATPase_HisP"/>
    <property type="match status" value="1"/>
</dbReference>
<gene>
    <name evidence="11" type="primary">glnQ_1</name>
    <name evidence="11" type="ORF">NCTC13184_00138</name>
</gene>
<dbReference type="Pfam" id="PF00005">
    <property type="entry name" value="ABC_tran"/>
    <property type="match status" value="1"/>
</dbReference>
<dbReference type="PROSITE" id="PS50893">
    <property type="entry name" value="ABC_TRANSPORTER_2"/>
    <property type="match status" value="1"/>
</dbReference>
<proteinExistence type="inferred from homology"/>
<evidence type="ECO:0000256" key="2">
    <source>
        <dbReference type="ARBA" id="ARBA00005417"/>
    </source>
</evidence>
<sequence length="267" mass="28491">MSDQDAQGVSDQDANGVSDKAAERVRTSSSLTGVDLHLTLGNNQVLRGVDIHVEAGHTTTVIGPSGSGKSTLLRVLNRLHEPDSGDVLIDGVSVLGENPDRLRQRIGMVFQHFNLFPHKTVAENVALGPRKLRGLSKDAARALALEQLEAVGLAARADTRPANLSGGQQQRVAIARALAMKPELMLFDEATSALDPELVKGVLALMADLASGGMTMIVVTHEMGFARSVSDSVVFMDQGKVVESGAPDRLFDDPETPRLQQFLSQIL</sequence>
<dbReference type="InterPro" id="IPR003439">
    <property type="entry name" value="ABC_transporter-like_ATP-bd"/>
</dbReference>
<dbReference type="Proteomes" id="UP000255082">
    <property type="component" value="Unassembled WGS sequence"/>
</dbReference>
<evidence type="ECO:0000256" key="5">
    <source>
        <dbReference type="ARBA" id="ARBA00022741"/>
    </source>
</evidence>
<dbReference type="GO" id="GO:0015424">
    <property type="term" value="F:ABC-type amino acid transporter activity"/>
    <property type="evidence" value="ECO:0007669"/>
    <property type="project" value="InterPro"/>
</dbReference>
<feature type="region of interest" description="Disordered" evidence="9">
    <location>
        <begin position="1"/>
        <end position="28"/>
    </location>
</feature>
<dbReference type="Gene3D" id="3.40.50.300">
    <property type="entry name" value="P-loop containing nucleotide triphosphate hydrolases"/>
    <property type="match status" value="1"/>
</dbReference>
<evidence type="ECO:0000256" key="1">
    <source>
        <dbReference type="ARBA" id="ARBA00004202"/>
    </source>
</evidence>
<evidence type="ECO:0000313" key="12">
    <source>
        <dbReference type="Proteomes" id="UP000255082"/>
    </source>
</evidence>
<dbReference type="GO" id="GO:0005886">
    <property type="term" value="C:plasma membrane"/>
    <property type="evidence" value="ECO:0007669"/>
    <property type="project" value="UniProtKB-SubCell"/>
</dbReference>
<evidence type="ECO:0000256" key="7">
    <source>
        <dbReference type="ARBA" id="ARBA00022970"/>
    </source>
</evidence>
<comment type="similarity">
    <text evidence="2">Belongs to the ABC transporter superfamily.</text>
</comment>
<dbReference type="GO" id="GO:0016887">
    <property type="term" value="F:ATP hydrolysis activity"/>
    <property type="evidence" value="ECO:0007669"/>
    <property type="project" value="InterPro"/>
</dbReference>
<evidence type="ECO:0000256" key="8">
    <source>
        <dbReference type="ARBA" id="ARBA00023136"/>
    </source>
</evidence>
<keyword evidence="7" id="KW-0029">Amino-acid transport</keyword>
<dbReference type="InterPro" id="IPR030679">
    <property type="entry name" value="ABC_ATPase_HisP-typ"/>
</dbReference>
<name>A0A378WHP6_9NOCA</name>
<dbReference type="InterPro" id="IPR050086">
    <property type="entry name" value="MetN_ABC_transporter-like"/>
</dbReference>
<dbReference type="SUPFAM" id="SSF52540">
    <property type="entry name" value="P-loop containing nucleoside triphosphate hydrolases"/>
    <property type="match status" value="1"/>
</dbReference>
<evidence type="ECO:0000256" key="9">
    <source>
        <dbReference type="SAM" id="MobiDB-lite"/>
    </source>
</evidence>
<dbReference type="PANTHER" id="PTHR43166:SF9">
    <property type="entry name" value="GLUTAMATE_ASPARTATE IMPORT ATP-BINDING PROTEIN GLTL"/>
    <property type="match status" value="1"/>
</dbReference>
<protein>
    <submittedName>
        <fullName evidence="11">Glutamine transport ATP-binding protein GlnQ</fullName>
    </submittedName>
</protein>
<evidence type="ECO:0000256" key="4">
    <source>
        <dbReference type="ARBA" id="ARBA00022475"/>
    </source>
</evidence>
<organism evidence="11 12">
    <name type="scientific">Nocardia africana</name>
    <dbReference type="NCBI Taxonomy" id="134964"/>
    <lineage>
        <taxon>Bacteria</taxon>
        <taxon>Bacillati</taxon>
        <taxon>Actinomycetota</taxon>
        <taxon>Actinomycetes</taxon>
        <taxon>Mycobacteriales</taxon>
        <taxon>Nocardiaceae</taxon>
        <taxon>Nocardia</taxon>
    </lineage>
</organism>
<keyword evidence="8" id="KW-0472">Membrane</keyword>
<dbReference type="GO" id="GO:0005524">
    <property type="term" value="F:ATP binding"/>
    <property type="evidence" value="ECO:0007669"/>
    <property type="project" value="UniProtKB-KW"/>
</dbReference>
<reference evidence="11 12" key="1">
    <citation type="submission" date="2018-06" db="EMBL/GenBank/DDBJ databases">
        <authorList>
            <consortium name="Pathogen Informatics"/>
            <person name="Doyle S."/>
        </authorList>
    </citation>
    <scope>NUCLEOTIDE SEQUENCE [LARGE SCALE GENOMIC DNA]</scope>
    <source>
        <strain evidence="11 12">NCTC13184</strain>
    </source>
</reference>
<keyword evidence="4" id="KW-1003">Cell membrane</keyword>
<evidence type="ECO:0000256" key="3">
    <source>
        <dbReference type="ARBA" id="ARBA00022448"/>
    </source>
</evidence>
<comment type="subcellular location">
    <subcellularLocation>
        <location evidence="1">Cell membrane</location>
        <topology evidence="1">Peripheral membrane protein</topology>
    </subcellularLocation>
</comment>
<feature type="compositionally biased region" description="Polar residues" evidence="9">
    <location>
        <begin position="1"/>
        <end position="15"/>
    </location>
</feature>
<dbReference type="CDD" id="cd03262">
    <property type="entry name" value="ABC_HisP_GlnQ"/>
    <property type="match status" value="1"/>
</dbReference>
<dbReference type="InterPro" id="IPR017871">
    <property type="entry name" value="ABC_transporter-like_CS"/>
</dbReference>
<keyword evidence="3" id="KW-0813">Transport</keyword>
<dbReference type="EMBL" id="UGRU01000001">
    <property type="protein sequence ID" value="SUA40816.1"/>
    <property type="molecule type" value="Genomic_DNA"/>
</dbReference>
<dbReference type="PROSITE" id="PS00211">
    <property type="entry name" value="ABC_TRANSPORTER_1"/>
    <property type="match status" value="1"/>
</dbReference>
<dbReference type="SMART" id="SM00382">
    <property type="entry name" value="AAA"/>
    <property type="match status" value="1"/>
</dbReference>
<keyword evidence="6 11" id="KW-0067">ATP-binding</keyword>
<dbReference type="InterPro" id="IPR003593">
    <property type="entry name" value="AAA+_ATPase"/>
</dbReference>
<feature type="domain" description="ABC transporter" evidence="10">
    <location>
        <begin position="31"/>
        <end position="263"/>
    </location>
</feature>
<dbReference type="PANTHER" id="PTHR43166">
    <property type="entry name" value="AMINO ACID IMPORT ATP-BINDING PROTEIN"/>
    <property type="match status" value="1"/>
</dbReference>
<evidence type="ECO:0000256" key="6">
    <source>
        <dbReference type="ARBA" id="ARBA00022840"/>
    </source>
</evidence>
<evidence type="ECO:0000259" key="10">
    <source>
        <dbReference type="PROSITE" id="PS50893"/>
    </source>
</evidence>
<keyword evidence="5" id="KW-0547">Nucleotide-binding</keyword>
<evidence type="ECO:0000313" key="11">
    <source>
        <dbReference type="EMBL" id="SUA40816.1"/>
    </source>
</evidence>
<dbReference type="InterPro" id="IPR027417">
    <property type="entry name" value="P-loop_NTPase"/>
</dbReference>
<accession>A0A378WHP6</accession>
<dbReference type="AlphaFoldDB" id="A0A378WHP6"/>